<evidence type="ECO:0000313" key="2">
    <source>
        <dbReference type="EMBL" id="EJK65316.1"/>
    </source>
</evidence>
<reference evidence="2 3" key="1">
    <citation type="journal article" date="2012" name="Genome Biol.">
        <title>Genome and low-iron response of an oceanic diatom adapted to chronic iron limitation.</title>
        <authorList>
            <person name="Lommer M."/>
            <person name="Specht M."/>
            <person name="Roy A.S."/>
            <person name="Kraemer L."/>
            <person name="Andreson R."/>
            <person name="Gutowska M.A."/>
            <person name="Wolf J."/>
            <person name="Bergner S.V."/>
            <person name="Schilhabel M.B."/>
            <person name="Klostermeier U.C."/>
            <person name="Beiko R.G."/>
            <person name="Rosenstiel P."/>
            <person name="Hippler M."/>
            <person name="Laroche J."/>
        </authorList>
    </citation>
    <scope>NUCLEOTIDE SEQUENCE [LARGE SCALE GENOMIC DNA]</scope>
    <source>
        <strain evidence="2 3">CCMP1005</strain>
    </source>
</reference>
<comment type="caution">
    <text evidence="2">The sequence shown here is derived from an EMBL/GenBank/DDBJ whole genome shotgun (WGS) entry which is preliminary data.</text>
</comment>
<evidence type="ECO:0000256" key="1">
    <source>
        <dbReference type="SAM" id="Coils"/>
    </source>
</evidence>
<evidence type="ECO:0000313" key="3">
    <source>
        <dbReference type="Proteomes" id="UP000266841"/>
    </source>
</evidence>
<proteinExistence type="predicted"/>
<dbReference type="AlphaFoldDB" id="K0SWF5"/>
<dbReference type="EMBL" id="AGNL01016008">
    <property type="protein sequence ID" value="EJK65316.1"/>
    <property type="molecule type" value="Genomic_DNA"/>
</dbReference>
<sequence length="489" mass="54828">MSDDKVNSDGRARLRWLGAFSCKLVEPDGASSARLPIGNRKPTMDDLAKLGGISNDRGLIENLFTDEVWSQMGEDLRAKCTSLATMRLVRCGVTPKHLDALFGGANDDREGGEEEPSGPPLTSLCLRGNKDLGRGVEGLVEMLPGVVRVIHREIRHYLPLGGLKTLKSLDLSNCFFTDRSVQSLTSAIRNLRITKLHLQDNLFEDAGIISVLNLPNAKNFVDLRLDGNAWRRASCRDAIIGFVMLRASNLVRFGIDMENKKHVSGFFASLRAPKLLELEGKIGNKSQKCRDEIRYSVASALIGLGDFDDTVNANHRLKKIGCHTELYREKIPILDQLLALNGRDISEGAKIRWKLQKFYFESTVELFGLRPLLRLGGAAALIPRVLSIVSTDEITVSKGTSDQDARTWKRSYHEVPGQCVNAMYRLVRHCFVQDIFGNQIVKEDRLATLEDENARKDELIRQLRAENEKLRSQLVEDKRPRKRAKKISL</sequence>
<keyword evidence="1" id="KW-0175">Coiled coil</keyword>
<dbReference type="Gene3D" id="3.80.10.10">
    <property type="entry name" value="Ribonuclease Inhibitor"/>
    <property type="match status" value="1"/>
</dbReference>
<dbReference type="SUPFAM" id="SSF52047">
    <property type="entry name" value="RNI-like"/>
    <property type="match status" value="1"/>
</dbReference>
<accession>K0SWF5</accession>
<feature type="coiled-coil region" evidence="1">
    <location>
        <begin position="446"/>
        <end position="476"/>
    </location>
</feature>
<gene>
    <name evidence="2" type="ORF">THAOC_13835</name>
</gene>
<protein>
    <submittedName>
        <fullName evidence="2">Uncharacterized protein</fullName>
    </submittedName>
</protein>
<keyword evidence="3" id="KW-1185">Reference proteome</keyword>
<organism evidence="2 3">
    <name type="scientific">Thalassiosira oceanica</name>
    <name type="common">Marine diatom</name>
    <dbReference type="NCBI Taxonomy" id="159749"/>
    <lineage>
        <taxon>Eukaryota</taxon>
        <taxon>Sar</taxon>
        <taxon>Stramenopiles</taxon>
        <taxon>Ochrophyta</taxon>
        <taxon>Bacillariophyta</taxon>
        <taxon>Coscinodiscophyceae</taxon>
        <taxon>Thalassiosirophycidae</taxon>
        <taxon>Thalassiosirales</taxon>
        <taxon>Thalassiosiraceae</taxon>
        <taxon>Thalassiosira</taxon>
    </lineage>
</organism>
<dbReference type="Proteomes" id="UP000266841">
    <property type="component" value="Unassembled WGS sequence"/>
</dbReference>
<dbReference type="InterPro" id="IPR032675">
    <property type="entry name" value="LRR_dom_sf"/>
</dbReference>
<name>K0SWF5_THAOC</name>